<evidence type="ECO:0000256" key="6">
    <source>
        <dbReference type="SAM" id="Phobius"/>
    </source>
</evidence>
<name>A0ABT2T292_9FIRM</name>
<feature type="transmembrane region" description="Helical" evidence="6">
    <location>
        <begin position="33"/>
        <end position="51"/>
    </location>
</feature>
<feature type="transmembrane region" description="Helical" evidence="6">
    <location>
        <begin position="208"/>
        <end position="235"/>
    </location>
</feature>
<evidence type="ECO:0000256" key="1">
    <source>
        <dbReference type="ARBA" id="ARBA00004141"/>
    </source>
</evidence>
<feature type="transmembrane region" description="Helical" evidence="6">
    <location>
        <begin position="125"/>
        <end position="147"/>
    </location>
</feature>
<dbReference type="InterPro" id="IPR002549">
    <property type="entry name" value="AI-2E-like"/>
</dbReference>
<keyword evidence="5 6" id="KW-0472">Membrane</keyword>
<dbReference type="PANTHER" id="PTHR21716:SF68">
    <property type="entry name" value="TRANSPORT PROTEIN YTVI-RELATED"/>
    <property type="match status" value="1"/>
</dbReference>
<feature type="transmembrane region" description="Helical" evidence="6">
    <location>
        <begin position="273"/>
        <end position="295"/>
    </location>
</feature>
<comment type="similarity">
    <text evidence="2">Belongs to the autoinducer-2 exporter (AI-2E) (TC 2.A.86) family.</text>
</comment>
<evidence type="ECO:0000256" key="4">
    <source>
        <dbReference type="ARBA" id="ARBA00022989"/>
    </source>
</evidence>
<dbReference type="Proteomes" id="UP001652432">
    <property type="component" value="Unassembled WGS sequence"/>
</dbReference>
<proteinExistence type="inferred from homology"/>
<accession>A0ABT2T292</accession>
<evidence type="ECO:0000256" key="5">
    <source>
        <dbReference type="ARBA" id="ARBA00023136"/>
    </source>
</evidence>
<evidence type="ECO:0000256" key="3">
    <source>
        <dbReference type="ARBA" id="ARBA00022692"/>
    </source>
</evidence>
<sequence length="329" mass="36662">MKKTDFTAKQKNYIIFVLITAGVYLFMRFISPLFSPFLAAFCISALMHRLAGKLPFRMKKNILASFLLLVLIGILFLVLMGIGYSVLECCCRFRENFTEFEDEYSRILQNCCVYLEENLERSLPWVKGAAGVVSFLVITMIAVFLILKDYEQMVEGLSKVNELKGLFAVAGKVIRYLKTYVRAQLIILLLIGTLCVAVLSAVGMKSSIFYGVLTGFMDMLPFIGTGIMLVPLAVIRILHEEYVSAGIILLLYAACALLREFLEPRLIGDKVGIWPVGILFSVFAGVKLFGVFGMIKGPIGLVILCESWKYLFGEKDGGIPDETTGDEGR</sequence>
<feature type="transmembrane region" description="Helical" evidence="6">
    <location>
        <begin position="242"/>
        <end position="261"/>
    </location>
</feature>
<feature type="transmembrane region" description="Helical" evidence="6">
    <location>
        <begin position="185"/>
        <end position="202"/>
    </location>
</feature>
<reference evidence="7 8" key="1">
    <citation type="journal article" date="2021" name="ISME Commun">
        <title>Automated analysis of genomic sequences facilitates high-throughput and comprehensive description of bacteria.</title>
        <authorList>
            <person name="Hitch T.C.A."/>
        </authorList>
    </citation>
    <scope>NUCLEOTIDE SEQUENCE [LARGE SCALE GENOMIC DNA]</scope>
    <source>
        <strain evidence="7 8">Sanger_18</strain>
    </source>
</reference>
<dbReference type="Pfam" id="PF01594">
    <property type="entry name" value="AI-2E_transport"/>
    <property type="match status" value="1"/>
</dbReference>
<feature type="transmembrane region" description="Helical" evidence="6">
    <location>
        <begin position="63"/>
        <end position="87"/>
    </location>
</feature>
<dbReference type="EMBL" id="JAOQKJ010000005">
    <property type="protein sequence ID" value="MCU6744368.1"/>
    <property type="molecule type" value="Genomic_DNA"/>
</dbReference>
<dbReference type="RefSeq" id="WP_262574410.1">
    <property type="nucleotide sequence ID" value="NZ_JAOQKJ010000005.1"/>
</dbReference>
<keyword evidence="4 6" id="KW-1133">Transmembrane helix</keyword>
<dbReference type="PANTHER" id="PTHR21716">
    <property type="entry name" value="TRANSMEMBRANE PROTEIN"/>
    <property type="match status" value="1"/>
</dbReference>
<protein>
    <submittedName>
        <fullName evidence="7">AI-2E family transporter</fullName>
    </submittedName>
</protein>
<gene>
    <name evidence="7" type="ORF">OCV77_07650</name>
</gene>
<feature type="transmembrane region" description="Helical" evidence="6">
    <location>
        <begin position="12"/>
        <end position="27"/>
    </location>
</feature>
<keyword evidence="8" id="KW-1185">Reference proteome</keyword>
<evidence type="ECO:0000256" key="2">
    <source>
        <dbReference type="ARBA" id="ARBA00009773"/>
    </source>
</evidence>
<evidence type="ECO:0000313" key="7">
    <source>
        <dbReference type="EMBL" id="MCU6744368.1"/>
    </source>
</evidence>
<comment type="subcellular location">
    <subcellularLocation>
        <location evidence="1">Membrane</location>
        <topology evidence="1">Multi-pass membrane protein</topology>
    </subcellularLocation>
</comment>
<organism evidence="7 8">
    <name type="scientific">Suilimivivens aceti</name>
    <dbReference type="NCBI Taxonomy" id="2981774"/>
    <lineage>
        <taxon>Bacteria</taxon>
        <taxon>Bacillati</taxon>
        <taxon>Bacillota</taxon>
        <taxon>Clostridia</taxon>
        <taxon>Lachnospirales</taxon>
        <taxon>Lachnospiraceae</taxon>
        <taxon>Suilimivivens</taxon>
    </lineage>
</organism>
<comment type="caution">
    <text evidence="7">The sequence shown here is derived from an EMBL/GenBank/DDBJ whole genome shotgun (WGS) entry which is preliminary data.</text>
</comment>
<keyword evidence="3 6" id="KW-0812">Transmembrane</keyword>
<evidence type="ECO:0000313" key="8">
    <source>
        <dbReference type="Proteomes" id="UP001652432"/>
    </source>
</evidence>